<feature type="region of interest" description="Disordered" evidence="1">
    <location>
        <begin position="1"/>
        <end position="48"/>
    </location>
</feature>
<evidence type="ECO:0000313" key="3">
    <source>
        <dbReference type="Proteomes" id="UP001370490"/>
    </source>
</evidence>
<feature type="compositionally biased region" description="Polar residues" evidence="1">
    <location>
        <begin position="1"/>
        <end position="28"/>
    </location>
</feature>
<feature type="compositionally biased region" description="Basic and acidic residues" evidence="1">
    <location>
        <begin position="81"/>
        <end position="94"/>
    </location>
</feature>
<gene>
    <name evidence="2" type="ORF">RJ641_003680</name>
</gene>
<feature type="compositionally biased region" description="Polar residues" evidence="1">
    <location>
        <begin position="174"/>
        <end position="185"/>
    </location>
</feature>
<dbReference type="PANTHER" id="PTHR38382">
    <property type="entry name" value="RNA-BINDING PROTEIN"/>
    <property type="match status" value="1"/>
</dbReference>
<feature type="region of interest" description="Disordered" evidence="1">
    <location>
        <begin position="63"/>
        <end position="94"/>
    </location>
</feature>
<evidence type="ECO:0000313" key="2">
    <source>
        <dbReference type="EMBL" id="KAK6929586.1"/>
    </source>
</evidence>
<organism evidence="2 3">
    <name type="scientific">Dillenia turbinata</name>
    <dbReference type="NCBI Taxonomy" id="194707"/>
    <lineage>
        <taxon>Eukaryota</taxon>
        <taxon>Viridiplantae</taxon>
        <taxon>Streptophyta</taxon>
        <taxon>Embryophyta</taxon>
        <taxon>Tracheophyta</taxon>
        <taxon>Spermatophyta</taxon>
        <taxon>Magnoliopsida</taxon>
        <taxon>eudicotyledons</taxon>
        <taxon>Gunneridae</taxon>
        <taxon>Pentapetalae</taxon>
        <taxon>Dilleniales</taxon>
        <taxon>Dilleniaceae</taxon>
        <taxon>Dillenia</taxon>
    </lineage>
</organism>
<name>A0AAN8VGP8_9MAGN</name>
<dbReference type="Proteomes" id="UP001370490">
    <property type="component" value="Unassembled WGS sequence"/>
</dbReference>
<dbReference type="EMBL" id="JBAMMX010000012">
    <property type="protein sequence ID" value="KAK6929586.1"/>
    <property type="molecule type" value="Genomic_DNA"/>
</dbReference>
<feature type="region of interest" description="Disordered" evidence="1">
    <location>
        <begin position="215"/>
        <end position="234"/>
    </location>
</feature>
<protein>
    <submittedName>
        <fullName evidence="2">Uncharacterized protein</fullName>
    </submittedName>
</protein>
<evidence type="ECO:0000256" key="1">
    <source>
        <dbReference type="SAM" id="MobiDB-lite"/>
    </source>
</evidence>
<dbReference type="AlphaFoldDB" id="A0AAN8VGP8"/>
<keyword evidence="3" id="KW-1185">Reference proteome</keyword>
<sequence length="234" mass="26314">MHSGTESTLRGSGQRSIKSSFIFTSTKNRSNDTTKGDQNSAPKKDVRVSLSDFLNRKLHKAYVPSKSVQGKQRPFSSAVSRENDVDGEIGVKERKEEEEFVLNRGVFEQFKRNESENCGGEISGCDSGDLQESRKRKNPFQGGEEKLTAKRHLLVLGGDPTPKQSAKSKDSMGKENSTPQFNPYANGSGWWDCDREGIDNEEVGFNEVWEGKRCDEQKKEERDEETSVVMLDKH</sequence>
<accession>A0AAN8VGP8</accession>
<comment type="caution">
    <text evidence="2">The sequence shown here is derived from an EMBL/GenBank/DDBJ whole genome shotgun (WGS) entry which is preliminary data.</text>
</comment>
<reference evidence="2 3" key="1">
    <citation type="submission" date="2023-12" db="EMBL/GenBank/DDBJ databases">
        <title>A high-quality genome assembly for Dillenia turbinata (Dilleniales).</title>
        <authorList>
            <person name="Chanderbali A."/>
        </authorList>
    </citation>
    <scope>NUCLEOTIDE SEQUENCE [LARGE SCALE GENOMIC DNA]</scope>
    <source>
        <strain evidence="2">LSX21</strain>
        <tissue evidence="2">Leaf</tissue>
    </source>
</reference>
<feature type="compositionally biased region" description="Polar residues" evidence="1">
    <location>
        <begin position="66"/>
        <end position="80"/>
    </location>
</feature>
<dbReference type="PANTHER" id="PTHR38382:SF1">
    <property type="entry name" value="RNA-BINDING PROTEIN"/>
    <property type="match status" value="1"/>
</dbReference>
<feature type="region of interest" description="Disordered" evidence="1">
    <location>
        <begin position="116"/>
        <end position="188"/>
    </location>
</feature>
<proteinExistence type="predicted"/>